<name>A0A6S7BMI2_9BURK</name>
<evidence type="ECO:0008006" key="3">
    <source>
        <dbReference type="Google" id="ProtNLM"/>
    </source>
</evidence>
<evidence type="ECO:0000313" key="1">
    <source>
        <dbReference type="EMBL" id="CAB3796262.1"/>
    </source>
</evidence>
<evidence type="ECO:0000313" key="2">
    <source>
        <dbReference type="Proteomes" id="UP000494365"/>
    </source>
</evidence>
<organism evidence="1 2">
    <name type="scientific">Paraburkholderia ultramafica</name>
    <dbReference type="NCBI Taxonomy" id="1544867"/>
    <lineage>
        <taxon>Bacteria</taxon>
        <taxon>Pseudomonadati</taxon>
        <taxon>Pseudomonadota</taxon>
        <taxon>Betaproteobacteria</taxon>
        <taxon>Burkholderiales</taxon>
        <taxon>Burkholderiaceae</taxon>
        <taxon>Paraburkholderia</taxon>
    </lineage>
</organism>
<keyword evidence="2" id="KW-1185">Reference proteome</keyword>
<dbReference type="AlphaFoldDB" id="A0A6S7BMI2"/>
<gene>
    <name evidence="1" type="ORF">LMG28614_04331</name>
</gene>
<proteinExistence type="predicted"/>
<dbReference type="RefSeq" id="WP_175151440.1">
    <property type="nucleotide sequence ID" value="NZ_CADIKK010000020.1"/>
</dbReference>
<dbReference type="EMBL" id="CADIKK010000020">
    <property type="protein sequence ID" value="CAB3796262.1"/>
    <property type="molecule type" value="Genomic_DNA"/>
</dbReference>
<sequence length="72" mass="7552">MTASQASPSRIGPELHVFEQAGGWHWGITVHRAAGSGFKLIAFSDRPFPSEDAARTDGSQALASLADSGARN</sequence>
<accession>A0A6S7BMI2</accession>
<dbReference type="Proteomes" id="UP000494365">
    <property type="component" value="Unassembled WGS sequence"/>
</dbReference>
<protein>
    <recommendedName>
        <fullName evidence="3">DUF1508 domain-containing protein</fullName>
    </recommendedName>
</protein>
<reference evidence="1 2" key="1">
    <citation type="submission" date="2020-04" db="EMBL/GenBank/DDBJ databases">
        <authorList>
            <person name="De Canck E."/>
        </authorList>
    </citation>
    <scope>NUCLEOTIDE SEQUENCE [LARGE SCALE GENOMIC DNA]</scope>
    <source>
        <strain evidence="1 2">LMG 28614</strain>
    </source>
</reference>